<name>A0AA41S943_PAPNU</name>
<reference evidence="2" key="1">
    <citation type="submission" date="2022-03" db="EMBL/GenBank/DDBJ databases">
        <title>A functionally conserved STORR gene fusion in Papaver species that diverged 16.8 million years ago.</title>
        <authorList>
            <person name="Catania T."/>
        </authorList>
    </citation>
    <scope>NUCLEOTIDE SEQUENCE</scope>
    <source>
        <strain evidence="2">S-191538</strain>
    </source>
</reference>
<feature type="coiled-coil region" evidence="1">
    <location>
        <begin position="33"/>
        <end position="60"/>
    </location>
</feature>
<evidence type="ECO:0000256" key="1">
    <source>
        <dbReference type="SAM" id="Coils"/>
    </source>
</evidence>
<evidence type="ECO:0000313" key="3">
    <source>
        <dbReference type="Proteomes" id="UP001177140"/>
    </source>
</evidence>
<dbReference type="AlphaFoldDB" id="A0AA41S943"/>
<protein>
    <submittedName>
        <fullName evidence="2">Uncharacterized protein</fullName>
    </submittedName>
</protein>
<evidence type="ECO:0000313" key="2">
    <source>
        <dbReference type="EMBL" id="MCL7032446.1"/>
    </source>
</evidence>
<dbReference type="Proteomes" id="UP001177140">
    <property type="component" value="Unassembled WGS sequence"/>
</dbReference>
<organism evidence="2 3">
    <name type="scientific">Papaver nudicaule</name>
    <name type="common">Iceland poppy</name>
    <dbReference type="NCBI Taxonomy" id="74823"/>
    <lineage>
        <taxon>Eukaryota</taxon>
        <taxon>Viridiplantae</taxon>
        <taxon>Streptophyta</taxon>
        <taxon>Embryophyta</taxon>
        <taxon>Tracheophyta</taxon>
        <taxon>Spermatophyta</taxon>
        <taxon>Magnoliopsida</taxon>
        <taxon>Ranunculales</taxon>
        <taxon>Papaveraceae</taxon>
        <taxon>Papaveroideae</taxon>
        <taxon>Papaver</taxon>
    </lineage>
</organism>
<comment type="caution">
    <text evidence="2">The sequence shown here is derived from an EMBL/GenBank/DDBJ whole genome shotgun (WGS) entry which is preliminary data.</text>
</comment>
<proteinExistence type="predicted"/>
<dbReference type="EMBL" id="JAJJMA010123585">
    <property type="protein sequence ID" value="MCL7032446.1"/>
    <property type="molecule type" value="Genomic_DNA"/>
</dbReference>
<keyword evidence="3" id="KW-1185">Reference proteome</keyword>
<gene>
    <name evidence="2" type="ORF">MKW94_009121</name>
</gene>
<sequence length="94" mass="10948">MIRFLETSLTSIHTNPLNFTILCQDFRQSPDVEQKQSEQIERLSKLVEEQQRKIDQLAAGKSFSLQDVISLADSRRKEKTNKYKGMYVDAQEKV</sequence>
<keyword evidence="1" id="KW-0175">Coiled coil</keyword>
<accession>A0AA41S943</accession>